<keyword evidence="6" id="KW-1185">Reference proteome</keyword>
<dbReference type="SUPFAM" id="SSF56322">
    <property type="entry name" value="ADC synthase"/>
    <property type="match status" value="1"/>
</dbReference>
<dbReference type="InterPro" id="IPR005801">
    <property type="entry name" value="ADC_synthase"/>
</dbReference>
<dbReference type="GO" id="GO:0009396">
    <property type="term" value="P:folic acid-containing compound biosynthetic process"/>
    <property type="evidence" value="ECO:0007669"/>
    <property type="project" value="InterPro"/>
</dbReference>
<proteinExistence type="predicted"/>
<dbReference type="NCBIfam" id="TIGR00553">
    <property type="entry name" value="pabB"/>
    <property type="match status" value="1"/>
</dbReference>
<dbReference type="PANTHER" id="PTHR11236:SF50">
    <property type="entry name" value="AMINODEOXYCHORISMATE SYNTHASE COMPONENT 1"/>
    <property type="match status" value="1"/>
</dbReference>
<dbReference type="PANTHER" id="PTHR11236">
    <property type="entry name" value="AMINOBENZOATE/ANTHRANILATE SYNTHASE"/>
    <property type="match status" value="1"/>
</dbReference>
<organism evidence="5 6">
    <name type="scientific">Mangrovicoccus algicola</name>
    <dbReference type="NCBI Taxonomy" id="2771008"/>
    <lineage>
        <taxon>Bacteria</taxon>
        <taxon>Pseudomonadati</taxon>
        <taxon>Pseudomonadota</taxon>
        <taxon>Alphaproteobacteria</taxon>
        <taxon>Rhodobacterales</taxon>
        <taxon>Paracoccaceae</taxon>
        <taxon>Mangrovicoccus</taxon>
    </lineage>
</organism>
<keyword evidence="2 5" id="KW-0808">Transferase</keyword>
<dbReference type="AlphaFoldDB" id="A0A8J7CX05"/>
<reference evidence="5" key="1">
    <citation type="submission" date="2020-09" db="EMBL/GenBank/DDBJ databases">
        <title>A novel bacterium of genus Mangrovicoccus, isolated from South China Sea.</title>
        <authorList>
            <person name="Huang H."/>
            <person name="Mo K."/>
            <person name="Hu Y."/>
        </authorList>
    </citation>
    <scope>NUCLEOTIDE SEQUENCE</scope>
    <source>
        <strain evidence="5">HB182678</strain>
    </source>
</reference>
<evidence type="ECO:0000259" key="4">
    <source>
        <dbReference type="Pfam" id="PF04715"/>
    </source>
</evidence>
<dbReference type="InterPro" id="IPR006805">
    <property type="entry name" value="Anth_synth_I_N"/>
</dbReference>
<accession>A0A8J7CX05</accession>
<protein>
    <recommendedName>
        <fullName evidence="1">aminodeoxychorismate synthase</fullName>
        <ecNumber evidence="1">2.6.1.85</ecNumber>
    </recommendedName>
</protein>
<evidence type="ECO:0000256" key="2">
    <source>
        <dbReference type="ARBA" id="ARBA00022679"/>
    </source>
</evidence>
<dbReference type="Pfam" id="PF00425">
    <property type="entry name" value="Chorismate_bind"/>
    <property type="match status" value="1"/>
</dbReference>
<feature type="domain" description="Chorismate-utilising enzyme C-terminal" evidence="3">
    <location>
        <begin position="181"/>
        <end position="433"/>
    </location>
</feature>
<evidence type="ECO:0000313" key="5">
    <source>
        <dbReference type="EMBL" id="MBE3638397.1"/>
    </source>
</evidence>
<dbReference type="InterPro" id="IPR005802">
    <property type="entry name" value="ADC_synth_comp_1"/>
</dbReference>
<dbReference type="InterPro" id="IPR015890">
    <property type="entry name" value="Chorismate_C"/>
</dbReference>
<dbReference type="EMBL" id="JACVXA010000022">
    <property type="protein sequence ID" value="MBE3638397.1"/>
    <property type="molecule type" value="Genomic_DNA"/>
</dbReference>
<evidence type="ECO:0000259" key="3">
    <source>
        <dbReference type="Pfam" id="PF00425"/>
    </source>
</evidence>
<keyword evidence="5" id="KW-0032">Aminotransferase</keyword>
<evidence type="ECO:0000256" key="1">
    <source>
        <dbReference type="ARBA" id="ARBA00013139"/>
    </source>
</evidence>
<dbReference type="GO" id="GO:0046820">
    <property type="term" value="F:4-amino-4-deoxychorismate synthase activity"/>
    <property type="evidence" value="ECO:0007669"/>
    <property type="project" value="UniProtKB-EC"/>
</dbReference>
<dbReference type="InterPro" id="IPR019999">
    <property type="entry name" value="Anth_synth_I-like"/>
</dbReference>
<dbReference type="EC" id="2.6.1.85" evidence="1"/>
<dbReference type="Pfam" id="PF04715">
    <property type="entry name" value="Anth_synt_I_N"/>
    <property type="match status" value="1"/>
</dbReference>
<dbReference type="Gene3D" id="3.60.120.10">
    <property type="entry name" value="Anthranilate synthase"/>
    <property type="match status" value="1"/>
</dbReference>
<gene>
    <name evidence="5" type="primary">pabB</name>
    <name evidence="5" type="ORF">ICN82_09310</name>
</gene>
<name>A0A8J7CX05_9RHOB</name>
<dbReference type="Proteomes" id="UP000609121">
    <property type="component" value="Unassembled WGS sequence"/>
</dbReference>
<sequence>MQTGRQPLLRELGALDPWQAALRLWHCPGFAFLDSGGDHGALGRWSIIGISPFGRFEAAGGRAFWNGAPVPGRPLAALRDRLAACRLAPVPGLPLPGAAIGRVEYEFRDDPGGAPGRLCFSFYDLLLVFDRLAGRAVALSSGLGGGDAAAGLDRLGALLEAPPAPPGAARLGRWQSDFDAAGYGAAVERVRAHIRDGDIYQANISQAFRAPFDGDPRPLYAALRRANPAPFAAYLAEPGGAVLSASPERFAELRRGRAEARPIKGTLPRHADPQADRAAAARLAASDKDRAENVMIVDLMRNDLSKVCEPGSVAVPELCTVESYASVHHLTSAVTGRLRPGEDALSLLAAIFPGGSITGAPKERAMQIIRAIEGRDRGTYCGAIGYLGFDGDMDLNIPIRTLEIRGREAVLQAGGGVTLLSDPASEYAETLAKAARIFEAVAPFAENPS</sequence>
<evidence type="ECO:0000313" key="6">
    <source>
        <dbReference type="Proteomes" id="UP000609121"/>
    </source>
</evidence>
<dbReference type="PRINTS" id="PR00095">
    <property type="entry name" value="ANTSNTHASEI"/>
</dbReference>
<comment type="caution">
    <text evidence="5">The sequence shown here is derived from an EMBL/GenBank/DDBJ whole genome shotgun (WGS) entry which is preliminary data.</text>
</comment>
<feature type="domain" description="Anthranilate synthase component I N-terminal" evidence="4">
    <location>
        <begin position="15"/>
        <end position="133"/>
    </location>
</feature>
<dbReference type="GO" id="GO:0000162">
    <property type="term" value="P:L-tryptophan biosynthetic process"/>
    <property type="evidence" value="ECO:0007669"/>
    <property type="project" value="TreeGrafter"/>
</dbReference>